<keyword evidence="10" id="KW-1185">Reference proteome</keyword>
<dbReference type="Gene3D" id="4.10.240.10">
    <property type="entry name" value="Zn(2)-C6 fungal-type DNA-binding domain"/>
    <property type="match status" value="1"/>
</dbReference>
<evidence type="ECO:0000256" key="5">
    <source>
        <dbReference type="ARBA" id="ARBA00023163"/>
    </source>
</evidence>
<evidence type="ECO:0000313" key="10">
    <source>
        <dbReference type="Proteomes" id="UP001219568"/>
    </source>
</evidence>
<dbReference type="InterPro" id="IPR050987">
    <property type="entry name" value="AtrR-like"/>
</dbReference>
<dbReference type="GO" id="GO:0006351">
    <property type="term" value="P:DNA-templated transcription"/>
    <property type="evidence" value="ECO:0007669"/>
    <property type="project" value="InterPro"/>
</dbReference>
<keyword evidence="2" id="KW-0479">Metal-binding</keyword>
<dbReference type="GO" id="GO:0003677">
    <property type="term" value="F:DNA binding"/>
    <property type="evidence" value="ECO:0007669"/>
    <property type="project" value="UniProtKB-KW"/>
</dbReference>
<dbReference type="PANTHER" id="PTHR46910">
    <property type="entry name" value="TRANSCRIPTION FACTOR PDR1"/>
    <property type="match status" value="1"/>
</dbReference>
<dbReference type="InterPro" id="IPR001138">
    <property type="entry name" value="Zn2Cys6_DnaBD"/>
</dbReference>
<dbReference type="SMART" id="SM00906">
    <property type="entry name" value="Fungal_trans"/>
    <property type="match status" value="1"/>
</dbReference>
<dbReference type="CDD" id="cd00067">
    <property type="entry name" value="GAL4"/>
    <property type="match status" value="1"/>
</dbReference>
<dbReference type="InterPro" id="IPR007219">
    <property type="entry name" value="XnlR_reg_dom"/>
</dbReference>
<dbReference type="GO" id="GO:0005634">
    <property type="term" value="C:nucleus"/>
    <property type="evidence" value="ECO:0007669"/>
    <property type="project" value="UniProtKB-SubCell"/>
</dbReference>
<dbReference type="Pfam" id="PF04082">
    <property type="entry name" value="Fungal_trans"/>
    <property type="match status" value="1"/>
</dbReference>
<dbReference type="InterPro" id="IPR036864">
    <property type="entry name" value="Zn2-C6_fun-type_DNA-bd_sf"/>
</dbReference>
<keyword evidence="3" id="KW-0805">Transcription regulation</keyword>
<reference evidence="9" key="2">
    <citation type="submission" date="2023-01" db="EMBL/GenBank/DDBJ databases">
        <authorList>
            <person name="Petersen C."/>
        </authorList>
    </citation>
    <scope>NUCLEOTIDE SEQUENCE</scope>
    <source>
        <strain evidence="9">IBT 15450</strain>
    </source>
</reference>
<gene>
    <name evidence="9" type="ORF">N7460_009614</name>
</gene>
<comment type="caution">
    <text evidence="9">The sequence shown here is derived from an EMBL/GenBank/DDBJ whole genome shotgun (WGS) entry which is preliminary data.</text>
</comment>
<evidence type="ECO:0000256" key="7">
    <source>
        <dbReference type="SAM" id="MobiDB-lite"/>
    </source>
</evidence>
<keyword evidence="5" id="KW-0804">Transcription</keyword>
<dbReference type="EMBL" id="JAQJZL010000010">
    <property type="protein sequence ID" value="KAJ6035439.1"/>
    <property type="molecule type" value="Genomic_DNA"/>
</dbReference>
<dbReference type="AlphaFoldDB" id="A0AAD6N6R1"/>
<feature type="domain" description="Xylanolytic transcriptional activator regulatory" evidence="8">
    <location>
        <begin position="296"/>
        <end position="369"/>
    </location>
</feature>
<organism evidence="9 10">
    <name type="scientific">Penicillium canescens</name>
    <dbReference type="NCBI Taxonomy" id="5083"/>
    <lineage>
        <taxon>Eukaryota</taxon>
        <taxon>Fungi</taxon>
        <taxon>Dikarya</taxon>
        <taxon>Ascomycota</taxon>
        <taxon>Pezizomycotina</taxon>
        <taxon>Eurotiomycetes</taxon>
        <taxon>Eurotiomycetidae</taxon>
        <taxon>Eurotiales</taxon>
        <taxon>Aspergillaceae</taxon>
        <taxon>Penicillium</taxon>
    </lineage>
</organism>
<protein>
    <recommendedName>
        <fullName evidence="8">Xylanolytic transcriptional activator regulatory domain-containing protein</fullName>
    </recommendedName>
</protein>
<accession>A0AAD6N6R1</accession>
<evidence type="ECO:0000313" key="9">
    <source>
        <dbReference type="EMBL" id="KAJ6035439.1"/>
    </source>
</evidence>
<evidence type="ECO:0000256" key="2">
    <source>
        <dbReference type="ARBA" id="ARBA00022723"/>
    </source>
</evidence>
<evidence type="ECO:0000256" key="6">
    <source>
        <dbReference type="ARBA" id="ARBA00023242"/>
    </source>
</evidence>
<dbReference type="CDD" id="cd12148">
    <property type="entry name" value="fungal_TF_MHR"/>
    <property type="match status" value="1"/>
</dbReference>
<dbReference type="Proteomes" id="UP001219568">
    <property type="component" value="Unassembled WGS sequence"/>
</dbReference>
<keyword evidence="6" id="KW-0539">Nucleus</keyword>
<evidence type="ECO:0000256" key="4">
    <source>
        <dbReference type="ARBA" id="ARBA00023125"/>
    </source>
</evidence>
<feature type="region of interest" description="Disordered" evidence="7">
    <location>
        <begin position="631"/>
        <end position="657"/>
    </location>
</feature>
<dbReference type="GO" id="GO:0000981">
    <property type="term" value="F:DNA-binding transcription factor activity, RNA polymerase II-specific"/>
    <property type="evidence" value="ECO:0007669"/>
    <property type="project" value="InterPro"/>
</dbReference>
<evidence type="ECO:0000259" key="8">
    <source>
        <dbReference type="SMART" id="SM00906"/>
    </source>
</evidence>
<evidence type="ECO:0000256" key="3">
    <source>
        <dbReference type="ARBA" id="ARBA00023015"/>
    </source>
</evidence>
<reference evidence="9" key="1">
    <citation type="journal article" date="2023" name="IMA Fungus">
        <title>Comparative genomic study of the Penicillium genus elucidates a diverse pangenome and 15 lateral gene transfer events.</title>
        <authorList>
            <person name="Petersen C."/>
            <person name="Sorensen T."/>
            <person name="Nielsen M.R."/>
            <person name="Sondergaard T.E."/>
            <person name="Sorensen J.L."/>
            <person name="Fitzpatrick D.A."/>
            <person name="Frisvad J.C."/>
            <person name="Nielsen K.L."/>
        </authorList>
    </citation>
    <scope>NUCLEOTIDE SEQUENCE</scope>
    <source>
        <strain evidence="9">IBT 15450</strain>
    </source>
</reference>
<keyword evidence="4" id="KW-0238">DNA-binding</keyword>
<name>A0AAD6N6R1_PENCN</name>
<dbReference type="GO" id="GO:0008270">
    <property type="term" value="F:zinc ion binding"/>
    <property type="evidence" value="ECO:0007669"/>
    <property type="project" value="InterPro"/>
</dbReference>
<evidence type="ECO:0000256" key="1">
    <source>
        <dbReference type="ARBA" id="ARBA00004123"/>
    </source>
</evidence>
<sequence>MEPSSYITRHPGAYERCKKLKSRCNRKGDAPCTPCEKRNLRCVPAVIKTRGKAIPKSQYVQSMEERIAQMEKALKCLPLGKEMPLTGRSFNALIEEQASLSHERSTHIVSSDGETDFIGSSSALSIMTPETLQWLPELIGAYNMERIMTLFGRFRSSSDFSFSDFALVEKSQNRQDLPSKEIATIYVNNYFGIFNRALPLYDRATFLQFLARQYSNTPPTTTSWYASFNLVLCLGFNCRSNEHSPISEECTRAWGYFQNAMSVLPDLIFRNPDAMSIQALIAMMIIADSNLSFQASSMLLSMAIRLALDKGFHRKLTGKHFSAEENASRANIFWILYIMDKGICIRFGHPSLVDDDEISIDPPSSDAAKSDVQDLAFFRVFVDLAMIQNKVCKWLYSARFRTRPARQRLLLFGELEDYLDAWKESLPSEFQPEAQVDVNNPSHRFNIQSVLMLHMTYYYTVATIHRFSAFLDLDPELEQELKEHSTGGVDQAELSALVCLSASRTTVHLLRYGNCSFYMLPSPSWSTIYYVLAASLMIFANVVKNPTQPEVEVDISYLRLFAITLQRSFTGAVFPHGDTLRALAELMLSIAEPIVHHKQEDQQQQKQNLSSSALPESFSQHIPYAPAENEQPLLAPTPQTMPAGPSSAIPQDPNHGVSSTVNAAGSIFDYLFLPSQNPSPSPFLNSAVNADSSFPRDAPEIVGTLEGVGSVENEQHTAWDSYVLYD</sequence>
<dbReference type="PANTHER" id="PTHR46910:SF37">
    <property type="entry name" value="ZN(II)2CYS6 TRANSCRIPTION FACTOR (EUROFUNG)"/>
    <property type="match status" value="1"/>
</dbReference>
<proteinExistence type="predicted"/>
<comment type="subcellular location">
    <subcellularLocation>
        <location evidence="1">Nucleus</location>
    </subcellularLocation>
</comment>